<name>A0AAW0CF73_9AGAR</name>
<gene>
    <name evidence="2" type="ORF">VNI00_011065</name>
</gene>
<keyword evidence="1" id="KW-0812">Transmembrane</keyword>
<proteinExistence type="predicted"/>
<keyword evidence="1" id="KW-0472">Membrane</keyword>
<keyword evidence="1" id="KW-1133">Transmembrane helix</keyword>
<dbReference type="EMBL" id="JAYKXP010000046">
    <property type="protein sequence ID" value="KAK7037573.1"/>
    <property type="molecule type" value="Genomic_DNA"/>
</dbReference>
<protein>
    <recommendedName>
        <fullName evidence="4">Transmembrane protein</fullName>
    </recommendedName>
</protein>
<organism evidence="2 3">
    <name type="scientific">Paramarasmius palmivorus</name>
    <dbReference type="NCBI Taxonomy" id="297713"/>
    <lineage>
        <taxon>Eukaryota</taxon>
        <taxon>Fungi</taxon>
        <taxon>Dikarya</taxon>
        <taxon>Basidiomycota</taxon>
        <taxon>Agaricomycotina</taxon>
        <taxon>Agaricomycetes</taxon>
        <taxon>Agaricomycetidae</taxon>
        <taxon>Agaricales</taxon>
        <taxon>Marasmiineae</taxon>
        <taxon>Marasmiaceae</taxon>
        <taxon>Paramarasmius</taxon>
    </lineage>
</organism>
<comment type="caution">
    <text evidence="2">The sequence shown here is derived from an EMBL/GenBank/DDBJ whole genome shotgun (WGS) entry which is preliminary data.</text>
</comment>
<evidence type="ECO:0000313" key="2">
    <source>
        <dbReference type="EMBL" id="KAK7037573.1"/>
    </source>
</evidence>
<evidence type="ECO:0000256" key="1">
    <source>
        <dbReference type="SAM" id="Phobius"/>
    </source>
</evidence>
<dbReference type="Proteomes" id="UP001383192">
    <property type="component" value="Unassembled WGS sequence"/>
</dbReference>
<sequence>MDSAGNGSPQAPGLSVGIDLSSQLNATFSGFVVSTVLLGVTIVQAWIYGNSNSDAFYLRFLVAMLVVMDIATTVLNTAVLQHVLVRKTIANFGNLLELGSRTAFIYQMSETLITTLVAFISSQPLRLWVVPGLLVVVDGFKDPHMQTTYSDRTKVWNG</sequence>
<evidence type="ECO:0008006" key="4">
    <source>
        <dbReference type="Google" id="ProtNLM"/>
    </source>
</evidence>
<keyword evidence="3" id="KW-1185">Reference proteome</keyword>
<dbReference type="AlphaFoldDB" id="A0AAW0CF73"/>
<feature type="transmembrane region" description="Helical" evidence="1">
    <location>
        <begin position="28"/>
        <end position="48"/>
    </location>
</feature>
<feature type="transmembrane region" description="Helical" evidence="1">
    <location>
        <begin position="60"/>
        <end position="84"/>
    </location>
</feature>
<reference evidence="2 3" key="1">
    <citation type="submission" date="2024-01" db="EMBL/GenBank/DDBJ databases">
        <title>A draft genome for a cacao thread blight-causing isolate of Paramarasmius palmivorus.</title>
        <authorList>
            <person name="Baruah I.K."/>
            <person name="Bukari Y."/>
            <person name="Amoako-Attah I."/>
            <person name="Meinhardt L.W."/>
            <person name="Bailey B.A."/>
            <person name="Cohen S.P."/>
        </authorList>
    </citation>
    <scope>NUCLEOTIDE SEQUENCE [LARGE SCALE GENOMIC DNA]</scope>
    <source>
        <strain evidence="2 3">GH-12</strain>
    </source>
</reference>
<accession>A0AAW0CF73</accession>
<evidence type="ECO:0000313" key="3">
    <source>
        <dbReference type="Proteomes" id="UP001383192"/>
    </source>
</evidence>